<accession>A0AA35S221</accession>
<comment type="caution">
    <text evidence="2">The sequence shown here is derived from an EMBL/GenBank/DDBJ whole genome shotgun (WGS) entry which is preliminary data.</text>
</comment>
<organism evidence="2 3">
    <name type="scientific">Geodia barretti</name>
    <name type="common">Barrett's horny sponge</name>
    <dbReference type="NCBI Taxonomy" id="519541"/>
    <lineage>
        <taxon>Eukaryota</taxon>
        <taxon>Metazoa</taxon>
        <taxon>Porifera</taxon>
        <taxon>Demospongiae</taxon>
        <taxon>Heteroscleromorpha</taxon>
        <taxon>Tetractinellida</taxon>
        <taxon>Astrophorina</taxon>
        <taxon>Geodiidae</taxon>
        <taxon>Geodia</taxon>
    </lineage>
</organism>
<sequence>MQGPKRLTLSEKLSTDSSSREMVRHCPSQPETYSTIPDHVTPSTRVSRRPTRDPSPPPVSSTVRCRLVKTHLSLSLAPRPRPKTSLHRYSSINTRSSVNSVLSPCLTARTVWPPRVAVSELRPNSHTVTLWARSMMIKCLTSKQLMSRQSVSPHDEGYSEENDKSGSRQFRMNSDFGASSDAHHHCETMLPRDQEQHEYETMCHPSHSRLHKAHEDYIKRLPAFVKLTIPQPVVPSNYDVPPIPRPVVPSNYYIPRPIVPSNYYVPPIPRPIVHSNYYIPPIPQPVVSSNYDVPPRFCKRNGE</sequence>
<reference evidence="2" key="1">
    <citation type="submission" date="2023-03" db="EMBL/GenBank/DDBJ databases">
        <authorList>
            <person name="Steffen K."/>
            <person name="Cardenas P."/>
        </authorList>
    </citation>
    <scope>NUCLEOTIDE SEQUENCE</scope>
</reference>
<protein>
    <submittedName>
        <fullName evidence="2">Uncharacterized protein</fullName>
    </submittedName>
</protein>
<keyword evidence="3" id="KW-1185">Reference proteome</keyword>
<evidence type="ECO:0000313" key="3">
    <source>
        <dbReference type="Proteomes" id="UP001174909"/>
    </source>
</evidence>
<evidence type="ECO:0000313" key="2">
    <source>
        <dbReference type="EMBL" id="CAI8020642.1"/>
    </source>
</evidence>
<feature type="region of interest" description="Disordered" evidence="1">
    <location>
        <begin position="1"/>
        <end position="62"/>
    </location>
</feature>
<name>A0AA35S221_GEOBA</name>
<evidence type="ECO:0000256" key="1">
    <source>
        <dbReference type="SAM" id="MobiDB-lite"/>
    </source>
</evidence>
<proteinExistence type="predicted"/>
<dbReference type="Proteomes" id="UP001174909">
    <property type="component" value="Unassembled WGS sequence"/>
</dbReference>
<dbReference type="EMBL" id="CASHTH010001840">
    <property type="protein sequence ID" value="CAI8020642.1"/>
    <property type="molecule type" value="Genomic_DNA"/>
</dbReference>
<dbReference type="AlphaFoldDB" id="A0AA35S221"/>
<gene>
    <name evidence="2" type="ORF">GBAR_LOCUS12334</name>
</gene>
<feature type="compositionally biased region" description="Basic and acidic residues" evidence="1">
    <location>
        <begin position="153"/>
        <end position="166"/>
    </location>
</feature>
<feature type="region of interest" description="Disordered" evidence="1">
    <location>
        <begin position="148"/>
        <end position="168"/>
    </location>
</feature>